<keyword evidence="1" id="KW-0175">Coiled coil</keyword>
<dbReference type="Proteomes" id="UP001497497">
    <property type="component" value="Unassembled WGS sequence"/>
</dbReference>
<evidence type="ECO:0000256" key="1">
    <source>
        <dbReference type="SAM" id="Coils"/>
    </source>
</evidence>
<dbReference type="GO" id="GO:0004386">
    <property type="term" value="F:helicase activity"/>
    <property type="evidence" value="ECO:0007669"/>
    <property type="project" value="InterPro"/>
</dbReference>
<organism evidence="6 7">
    <name type="scientific">Lymnaea stagnalis</name>
    <name type="common">Great pond snail</name>
    <name type="synonym">Helix stagnalis</name>
    <dbReference type="NCBI Taxonomy" id="6523"/>
    <lineage>
        <taxon>Eukaryota</taxon>
        <taxon>Metazoa</taxon>
        <taxon>Spiralia</taxon>
        <taxon>Lophotrochozoa</taxon>
        <taxon>Mollusca</taxon>
        <taxon>Gastropoda</taxon>
        <taxon>Heterobranchia</taxon>
        <taxon>Euthyneura</taxon>
        <taxon>Panpulmonata</taxon>
        <taxon>Hygrophila</taxon>
        <taxon>Lymnaeoidea</taxon>
        <taxon>Lymnaeidae</taxon>
        <taxon>Lymnaea</taxon>
    </lineage>
</organism>
<dbReference type="CDD" id="cd18808">
    <property type="entry name" value="SF1_C_Upf1"/>
    <property type="match status" value="1"/>
</dbReference>
<feature type="domain" description="DNA2/NAM7 helicase helicase" evidence="3">
    <location>
        <begin position="462"/>
        <end position="592"/>
    </location>
</feature>
<dbReference type="InterPro" id="IPR041679">
    <property type="entry name" value="DNA2/NAM7-like_C"/>
</dbReference>
<dbReference type="InterPro" id="IPR041677">
    <property type="entry name" value="DNA2/NAM7_AAA_11"/>
</dbReference>
<dbReference type="InterPro" id="IPR027417">
    <property type="entry name" value="P-loop_NTPase"/>
</dbReference>
<feature type="coiled-coil region" evidence="1">
    <location>
        <begin position="573"/>
        <end position="600"/>
    </location>
</feature>
<dbReference type="Pfam" id="PF13087">
    <property type="entry name" value="AAA_12"/>
    <property type="match status" value="1"/>
</dbReference>
<evidence type="ECO:0000259" key="5">
    <source>
        <dbReference type="Pfam" id="PF25396"/>
    </source>
</evidence>
<dbReference type="Pfam" id="PF13086">
    <property type="entry name" value="AAA_11"/>
    <property type="match status" value="2"/>
</dbReference>
<feature type="region of interest" description="Disordered" evidence="2">
    <location>
        <begin position="1"/>
        <end position="27"/>
    </location>
</feature>
<dbReference type="SUPFAM" id="SSF52540">
    <property type="entry name" value="P-loop containing nucleoside triphosphate hydrolases"/>
    <property type="match status" value="1"/>
</dbReference>
<evidence type="ECO:0000313" key="6">
    <source>
        <dbReference type="EMBL" id="CAL1540377.1"/>
    </source>
</evidence>
<feature type="domain" description="DNA2/NAM7 helicase-like C-terminal" evidence="4">
    <location>
        <begin position="976"/>
        <end position="1161"/>
    </location>
</feature>
<reference evidence="6 7" key="1">
    <citation type="submission" date="2024-04" db="EMBL/GenBank/DDBJ databases">
        <authorList>
            <consortium name="Genoscope - CEA"/>
            <person name="William W."/>
        </authorList>
    </citation>
    <scope>NUCLEOTIDE SEQUENCE [LARGE SCALE GENOMIC DNA]</scope>
</reference>
<sequence length="1655" mass="186302">MNSRRPRRRGGRGRSSRAPSQQRGGSVSYTKLKEWAALGDNPGELFVRIMHNLDQLAAFLDSDVINSDKMELLAAVLQTTLTFKNQTHGFKNFLEVIASSKFFPFHLVGYMTRMRRGDRTVGVMVKAAMRLVIEIARCLPSEIESCRDFVDYVYENDTGFDYDGDTPTTTMIDSFDRALELNIETDEGKLAKCVGQDEPPEDFREMTVLPSERDVNGCVTSEHDVNDGAKPFFRANKVVGSFQDKREYFDVMFRLLREDFMRPLRETVSQCRQGSQQLSDSKLILYDNVRIIGARVENGIVHSLLLDIAKLNKTKWDCTKYFMTGNLVCVSNDNFDSVLFATVGHNSPENLLSGILYVQFYNSFDAVYGIAADEKLKLIESPSFFVAYRYVLEGLQDMFDSPLPMEPYLVQCEPESKQTSYITDTTCYDINSIKGDDLTRVKWSPQKLLPTDSWPRLTKVCLNEEQYTAVKVALTQELTLLQGPPGTGKTYVSWKLMRILLENRGRGVPDDRPILVVCFTNHALDQFLEGLLPFCAKGLVRVGGQSTSTALKSYNLGEIRLKRKTSQFTSMYKKSVVKKMRAAEREIKQLCQEIKMFQVDIPELDDLKDFMSASHLESLLDGPDTGPKLKLWLDMEEVDLETSITTAVQSHLVSLMKQCTLTRKERCLDFRRNIPMATKAAVYKNWVSEYERKSGRPFNDTFLGEEILTTVISDNVLTKIQDSGYENISDWLLGRDVDEMLDSIDELKKDMFQKREGVANDEIGEDSDVSYGDYDSDDGEFQEFKGKFDSRKVDILNRALMLGVDVTMCGVASSENTWMKLTFGQALRKIKVSVPMSQEEEKTAGNVWILDRDSRYRLYKLWYNSLMMAMSSHLKSLTDQYNLLLEEHREIRDVQDSAILREATVVGMTTTGAARSRKLLRTIGPRIIVVEEAAEVLEAHIITALNEHCQHLILIGDHQQLRPRTQVYELAKEFGLEVSMFERLVNNKFTCIQLVEQHRMRPEISVFMRLIYPDLKDSESVKGRPSVSGMDKNVFFIKHNQPENNVKNSASKLNNFEARYLIKLCEYLIIQGYGADEITILGAYSGQVTLIQELIRNSKDPCLEKVHVSTVDNFQGEQNKIILLSLVRSNVKERVGFLSTDNRVCVALSRAQFGMYVIGDIDLLVRHSDLWCKISETAERQECIGSVLRLRCQQHGRIAEIVEIKDWTKALQLKGCGQPCETTLTCGHACLKLCHVGGHDDVVCNQACLKTCPRGHKCKGRCGRECPACPVPYARKLPCGHSVQVICGYQYGNIVCRQPCLRKCPAGHACPLSCKDTCSPCSVLVQRLLPCGHEIITACRNKSNVFICLQRCEQLCPRGHQCQSKCSELCPPCSELVHKRFPCGHIITEKCSIKTMCKLRCKNICVKGHPCPKRCGEPCSPCATVLPCGHICTDLPSDSFSRDTMCYQPCRCVCVNGHACPNKCPEACPKSCQKILRCGHKCAQDFGSPSKSCPSVIIRGSPSAKIPGSPSVKISGSPSFKIRGSPPFSRKQCSEYTGCGITGNYFLCDEPCQKVCGRGHECLSNCSEACLPCREVLECGHFCESVPKSVFITHGPIIILCEKPCKKVCRRGHLCPNKCCEACPPTCQKLKCKIAYAFSSKKGFRNASEWPAIKT</sequence>
<comment type="caution">
    <text evidence="6">The sequence shown here is derived from an EMBL/GenBank/DDBJ whole genome shotgun (WGS) entry which is preliminary data.</text>
</comment>
<dbReference type="Pfam" id="PF25396">
    <property type="entry name" value="ZNFX1"/>
    <property type="match status" value="1"/>
</dbReference>
<feature type="domain" description="ZNFX1" evidence="5">
    <location>
        <begin position="282"/>
        <end position="381"/>
    </location>
</feature>
<protein>
    <recommendedName>
        <fullName evidence="8">NFX1-type zinc finger-containing protein 1</fullName>
    </recommendedName>
</protein>
<dbReference type="Gene3D" id="3.40.50.300">
    <property type="entry name" value="P-loop containing nucleotide triphosphate hydrolases"/>
    <property type="match status" value="3"/>
</dbReference>
<feature type="compositionally biased region" description="Basic residues" evidence="2">
    <location>
        <begin position="1"/>
        <end position="15"/>
    </location>
</feature>
<dbReference type="FunFam" id="3.40.50.300:FF:001366">
    <property type="entry name" value="ATP binding protein, putative"/>
    <property type="match status" value="1"/>
</dbReference>
<feature type="domain" description="DNA2/NAM7 helicase helicase" evidence="3">
    <location>
        <begin position="869"/>
        <end position="963"/>
    </location>
</feature>
<feature type="compositionally biased region" description="Low complexity" evidence="2">
    <location>
        <begin position="16"/>
        <end position="26"/>
    </location>
</feature>
<dbReference type="PANTHER" id="PTHR10887">
    <property type="entry name" value="DNA2/NAM7 HELICASE FAMILY"/>
    <property type="match status" value="1"/>
</dbReference>
<dbReference type="GO" id="GO:0031048">
    <property type="term" value="P:regulatory ncRNA-mediated heterochromatin formation"/>
    <property type="evidence" value="ECO:0007669"/>
    <property type="project" value="TreeGrafter"/>
</dbReference>
<proteinExistence type="predicted"/>
<dbReference type="InterPro" id="IPR047187">
    <property type="entry name" value="SF1_C_Upf1"/>
</dbReference>
<evidence type="ECO:0000256" key="2">
    <source>
        <dbReference type="SAM" id="MobiDB-lite"/>
    </source>
</evidence>
<evidence type="ECO:0000313" key="7">
    <source>
        <dbReference type="Proteomes" id="UP001497497"/>
    </source>
</evidence>
<evidence type="ECO:0000259" key="3">
    <source>
        <dbReference type="Pfam" id="PF13086"/>
    </source>
</evidence>
<dbReference type="InterPro" id="IPR045055">
    <property type="entry name" value="DNA2/NAM7-like"/>
</dbReference>
<gene>
    <name evidence="6" type="ORF">GSLYS_00014026001</name>
</gene>
<dbReference type="GO" id="GO:0031380">
    <property type="term" value="C:nuclear RNA-directed RNA polymerase complex"/>
    <property type="evidence" value="ECO:0007669"/>
    <property type="project" value="TreeGrafter"/>
</dbReference>
<dbReference type="EMBL" id="CAXITT010000379">
    <property type="protein sequence ID" value="CAL1540377.1"/>
    <property type="molecule type" value="Genomic_DNA"/>
</dbReference>
<dbReference type="PANTHER" id="PTHR10887:SF341">
    <property type="entry name" value="NFX1-TYPE ZINC FINGER-CONTAINING PROTEIN 1"/>
    <property type="match status" value="1"/>
</dbReference>
<evidence type="ECO:0000259" key="4">
    <source>
        <dbReference type="Pfam" id="PF13087"/>
    </source>
</evidence>
<name>A0AAV2I7B7_LYMST</name>
<accession>A0AAV2I7B7</accession>
<evidence type="ECO:0008006" key="8">
    <source>
        <dbReference type="Google" id="ProtNLM"/>
    </source>
</evidence>
<keyword evidence="7" id="KW-1185">Reference proteome</keyword>
<dbReference type="InterPro" id="IPR057373">
    <property type="entry name" value="ZNFX1"/>
</dbReference>